<proteinExistence type="predicted"/>
<dbReference type="EMBL" id="JALNTZ010000008">
    <property type="protein sequence ID" value="KAJ3643585.1"/>
    <property type="molecule type" value="Genomic_DNA"/>
</dbReference>
<accession>A0AA38HT96</accession>
<evidence type="ECO:0000313" key="1">
    <source>
        <dbReference type="EMBL" id="KAJ3643585.1"/>
    </source>
</evidence>
<dbReference type="PANTHER" id="PTHR47526:SF4">
    <property type="entry name" value="SWIM-TYPE DOMAIN-CONTAINING PROTEIN"/>
    <property type="match status" value="1"/>
</dbReference>
<keyword evidence="2" id="KW-1185">Reference proteome</keyword>
<comment type="caution">
    <text evidence="1">The sequence shown here is derived from an EMBL/GenBank/DDBJ whole genome shotgun (WGS) entry which is preliminary data.</text>
</comment>
<reference evidence="1" key="1">
    <citation type="journal article" date="2023" name="G3 (Bethesda)">
        <title>Whole genome assemblies of Zophobas morio and Tenebrio molitor.</title>
        <authorList>
            <person name="Kaur S."/>
            <person name="Stinson S.A."/>
            <person name="diCenzo G.C."/>
        </authorList>
    </citation>
    <scope>NUCLEOTIDE SEQUENCE</scope>
    <source>
        <strain evidence="1">QUZm001</strain>
    </source>
</reference>
<dbReference type="Proteomes" id="UP001168821">
    <property type="component" value="Unassembled WGS sequence"/>
</dbReference>
<name>A0AA38HT96_9CUCU</name>
<evidence type="ECO:0000313" key="2">
    <source>
        <dbReference type="Proteomes" id="UP001168821"/>
    </source>
</evidence>
<protein>
    <submittedName>
        <fullName evidence="1">Uncharacterized protein</fullName>
    </submittedName>
</protein>
<dbReference type="AlphaFoldDB" id="A0AA38HT96"/>
<gene>
    <name evidence="1" type="ORF">Zmor_026286</name>
</gene>
<organism evidence="1 2">
    <name type="scientific">Zophobas morio</name>
    <dbReference type="NCBI Taxonomy" id="2755281"/>
    <lineage>
        <taxon>Eukaryota</taxon>
        <taxon>Metazoa</taxon>
        <taxon>Ecdysozoa</taxon>
        <taxon>Arthropoda</taxon>
        <taxon>Hexapoda</taxon>
        <taxon>Insecta</taxon>
        <taxon>Pterygota</taxon>
        <taxon>Neoptera</taxon>
        <taxon>Endopterygota</taxon>
        <taxon>Coleoptera</taxon>
        <taxon>Polyphaga</taxon>
        <taxon>Cucujiformia</taxon>
        <taxon>Tenebrionidae</taxon>
        <taxon>Zophobas</taxon>
    </lineage>
</organism>
<dbReference type="PANTHER" id="PTHR47526">
    <property type="entry name" value="ATP-DEPENDENT DNA HELICASE"/>
    <property type="match status" value="1"/>
</dbReference>
<sequence>MNVFSEYFDSLQGDVLLRHLNKISIIGDDPFTMQDLKRSIESFSSVNDVDIHNYSVNKTSFYTRQELKATKSLDSFQWFLSSWLKDIKAKVVNKRCVVVGLVRN</sequence>